<feature type="chain" id="PRO_5038607316" description="Glycoside hydrolase family 3 N-terminal domain-containing protein" evidence="4">
    <location>
        <begin position="23"/>
        <end position="372"/>
    </location>
</feature>
<organism evidence="6 7">
    <name type="scientific">candidate division WOR-3 bacterium</name>
    <dbReference type="NCBI Taxonomy" id="2052148"/>
    <lineage>
        <taxon>Bacteria</taxon>
        <taxon>Bacteria division WOR-3</taxon>
    </lineage>
</organism>
<dbReference type="PROSITE" id="PS51257">
    <property type="entry name" value="PROKAR_LIPOPROTEIN"/>
    <property type="match status" value="1"/>
</dbReference>
<dbReference type="InterPro" id="IPR001764">
    <property type="entry name" value="Glyco_hydro_3_N"/>
</dbReference>
<proteinExistence type="inferred from homology"/>
<evidence type="ECO:0000256" key="4">
    <source>
        <dbReference type="SAM" id="SignalP"/>
    </source>
</evidence>
<protein>
    <recommendedName>
        <fullName evidence="5">Glycoside hydrolase family 3 N-terminal domain-containing protein</fullName>
    </recommendedName>
</protein>
<dbReference type="PANTHER" id="PTHR30480">
    <property type="entry name" value="BETA-HEXOSAMINIDASE-RELATED"/>
    <property type="match status" value="1"/>
</dbReference>
<keyword evidence="3" id="KW-0326">Glycosidase</keyword>
<dbReference type="SUPFAM" id="SSF51445">
    <property type="entry name" value="(Trans)glycosidases"/>
    <property type="match status" value="1"/>
</dbReference>
<dbReference type="PANTHER" id="PTHR30480:SF16">
    <property type="entry name" value="GLYCOSIDE HYDROLASE FAMILY 3 DOMAIN PROTEIN"/>
    <property type="match status" value="1"/>
</dbReference>
<keyword evidence="4" id="KW-0732">Signal</keyword>
<gene>
    <name evidence="6" type="ORF">GF359_09050</name>
</gene>
<dbReference type="Proteomes" id="UP000630660">
    <property type="component" value="Unassembled WGS sequence"/>
</dbReference>
<sequence length="372" mass="40777">MGKCESLVLVLLLFGGLACTNADISTAEGRTKMIEKMSVEDKVGQLFMIGFNEKEVSPFFRSWIVDRKVGGVILFRKNIESETQLVRLTSEMQNLAVDSGAGLPLFISIDQELGKRSSMIHFAGIPPEPAEVARMRGEQVSELASTIASNLAGWGINTNLAPVVDVDRAEGGIPLSYRTFSADPDSVAYFASIFVREFGKQGVMATAKHFPGLGNVEMDSHRDLPVTDKSLEQMMEHELIPYIAVIEENVPLIMSAHILVPALDSVYPATLSRNILTGLLRDSLGFEGIIITDAMQMGGISRHYPVDEACVMAINAGADIILHCQFKKRMATAPECYARVVDAVKTGEISRERLDEAVARVLELKGRYLINR</sequence>
<comment type="caution">
    <text evidence="6">The sequence shown here is derived from an EMBL/GenBank/DDBJ whole genome shotgun (WGS) entry which is preliminary data.</text>
</comment>
<dbReference type="Gene3D" id="3.20.20.300">
    <property type="entry name" value="Glycoside hydrolase, family 3, N-terminal domain"/>
    <property type="match status" value="1"/>
</dbReference>
<evidence type="ECO:0000313" key="7">
    <source>
        <dbReference type="Proteomes" id="UP000630660"/>
    </source>
</evidence>
<dbReference type="GO" id="GO:0004553">
    <property type="term" value="F:hydrolase activity, hydrolyzing O-glycosyl compounds"/>
    <property type="evidence" value="ECO:0007669"/>
    <property type="project" value="InterPro"/>
</dbReference>
<evidence type="ECO:0000256" key="1">
    <source>
        <dbReference type="ARBA" id="ARBA00005336"/>
    </source>
</evidence>
<dbReference type="InterPro" id="IPR036962">
    <property type="entry name" value="Glyco_hydro_3_N_sf"/>
</dbReference>
<feature type="domain" description="Glycoside hydrolase family 3 N-terminal" evidence="5">
    <location>
        <begin position="39"/>
        <end position="364"/>
    </location>
</feature>
<dbReference type="EMBL" id="WJKJ01000301">
    <property type="protein sequence ID" value="MBD3365345.1"/>
    <property type="molecule type" value="Genomic_DNA"/>
</dbReference>
<feature type="signal peptide" evidence="4">
    <location>
        <begin position="1"/>
        <end position="22"/>
    </location>
</feature>
<accession>A0A9D5KAX3</accession>
<dbReference type="GO" id="GO:0005975">
    <property type="term" value="P:carbohydrate metabolic process"/>
    <property type="evidence" value="ECO:0007669"/>
    <property type="project" value="InterPro"/>
</dbReference>
<evidence type="ECO:0000313" key="6">
    <source>
        <dbReference type="EMBL" id="MBD3365345.1"/>
    </source>
</evidence>
<dbReference type="Pfam" id="PF00933">
    <property type="entry name" value="Glyco_hydro_3"/>
    <property type="match status" value="1"/>
</dbReference>
<evidence type="ECO:0000256" key="2">
    <source>
        <dbReference type="ARBA" id="ARBA00022801"/>
    </source>
</evidence>
<name>A0A9D5KAX3_UNCW3</name>
<keyword evidence="2" id="KW-0378">Hydrolase</keyword>
<comment type="similarity">
    <text evidence="1">Belongs to the glycosyl hydrolase 3 family.</text>
</comment>
<dbReference type="AlphaFoldDB" id="A0A9D5KAX3"/>
<reference evidence="6" key="1">
    <citation type="submission" date="2019-11" db="EMBL/GenBank/DDBJ databases">
        <title>Microbial mats filling the niche in hypersaline microbial mats.</title>
        <authorList>
            <person name="Wong H.L."/>
            <person name="Macleod F.I."/>
            <person name="White R.A. III"/>
            <person name="Burns B.P."/>
        </authorList>
    </citation>
    <scope>NUCLEOTIDE SEQUENCE</scope>
    <source>
        <strain evidence="6">Bin_327</strain>
    </source>
</reference>
<evidence type="ECO:0000256" key="3">
    <source>
        <dbReference type="ARBA" id="ARBA00023295"/>
    </source>
</evidence>
<dbReference type="GO" id="GO:0009254">
    <property type="term" value="P:peptidoglycan turnover"/>
    <property type="evidence" value="ECO:0007669"/>
    <property type="project" value="TreeGrafter"/>
</dbReference>
<dbReference type="InterPro" id="IPR050226">
    <property type="entry name" value="NagZ_Beta-hexosaminidase"/>
</dbReference>
<dbReference type="InterPro" id="IPR017853">
    <property type="entry name" value="GH"/>
</dbReference>
<evidence type="ECO:0000259" key="5">
    <source>
        <dbReference type="Pfam" id="PF00933"/>
    </source>
</evidence>